<dbReference type="Proteomes" id="UP000828390">
    <property type="component" value="Unassembled WGS sequence"/>
</dbReference>
<organism evidence="1 2">
    <name type="scientific">Dreissena polymorpha</name>
    <name type="common">Zebra mussel</name>
    <name type="synonym">Mytilus polymorpha</name>
    <dbReference type="NCBI Taxonomy" id="45954"/>
    <lineage>
        <taxon>Eukaryota</taxon>
        <taxon>Metazoa</taxon>
        <taxon>Spiralia</taxon>
        <taxon>Lophotrochozoa</taxon>
        <taxon>Mollusca</taxon>
        <taxon>Bivalvia</taxon>
        <taxon>Autobranchia</taxon>
        <taxon>Heteroconchia</taxon>
        <taxon>Euheterodonta</taxon>
        <taxon>Imparidentia</taxon>
        <taxon>Neoheterodontei</taxon>
        <taxon>Myida</taxon>
        <taxon>Dreissenoidea</taxon>
        <taxon>Dreissenidae</taxon>
        <taxon>Dreissena</taxon>
    </lineage>
</organism>
<evidence type="ECO:0000313" key="1">
    <source>
        <dbReference type="EMBL" id="KAH3779946.1"/>
    </source>
</evidence>
<sequence>MIHRSSQAVDERIRKVRSSVFSLMTIKETTYDIYPLKMADLMEKDINPHSSVRIGTLVITDER</sequence>
<comment type="caution">
    <text evidence="1">The sequence shown here is derived from an EMBL/GenBank/DDBJ whole genome shotgun (WGS) entry which is preliminary data.</text>
</comment>
<reference evidence="1" key="2">
    <citation type="submission" date="2020-11" db="EMBL/GenBank/DDBJ databases">
        <authorList>
            <person name="McCartney M.A."/>
            <person name="Auch B."/>
            <person name="Kono T."/>
            <person name="Mallez S."/>
            <person name="Becker A."/>
            <person name="Gohl D.M."/>
            <person name="Silverstein K.A.T."/>
            <person name="Koren S."/>
            <person name="Bechman K.B."/>
            <person name="Herman A."/>
            <person name="Abrahante J.E."/>
            <person name="Garbe J."/>
        </authorList>
    </citation>
    <scope>NUCLEOTIDE SEQUENCE</scope>
    <source>
        <strain evidence="1">Duluth1</strain>
        <tissue evidence="1">Whole animal</tissue>
    </source>
</reference>
<reference evidence="1" key="1">
    <citation type="journal article" date="2019" name="bioRxiv">
        <title>The Genome of the Zebra Mussel, Dreissena polymorpha: A Resource for Invasive Species Research.</title>
        <authorList>
            <person name="McCartney M.A."/>
            <person name="Auch B."/>
            <person name="Kono T."/>
            <person name="Mallez S."/>
            <person name="Zhang Y."/>
            <person name="Obille A."/>
            <person name="Becker A."/>
            <person name="Abrahante J.E."/>
            <person name="Garbe J."/>
            <person name="Badalamenti J.P."/>
            <person name="Herman A."/>
            <person name="Mangelson H."/>
            <person name="Liachko I."/>
            <person name="Sullivan S."/>
            <person name="Sone E.D."/>
            <person name="Koren S."/>
            <person name="Silverstein K.A.T."/>
            <person name="Beckman K.B."/>
            <person name="Gohl D.M."/>
        </authorList>
    </citation>
    <scope>NUCLEOTIDE SEQUENCE</scope>
    <source>
        <strain evidence="1">Duluth1</strain>
        <tissue evidence="1">Whole animal</tissue>
    </source>
</reference>
<accession>A0A9D4ILC0</accession>
<protein>
    <submittedName>
        <fullName evidence="1">Uncharacterized protein</fullName>
    </submittedName>
</protein>
<dbReference type="AlphaFoldDB" id="A0A9D4ILC0"/>
<keyword evidence="2" id="KW-1185">Reference proteome</keyword>
<gene>
    <name evidence="1" type="ORF">DPMN_157755</name>
</gene>
<proteinExistence type="predicted"/>
<dbReference type="EMBL" id="JAIWYP010000008">
    <property type="protein sequence ID" value="KAH3779946.1"/>
    <property type="molecule type" value="Genomic_DNA"/>
</dbReference>
<name>A0A9D4ILC0_DREPO</name>
<evidence type="ECO:0000313" key="2">
    <source>
        <dbReference type="Proteomes" id="UP000828390"/>
    </source>
</evidence>